<sequence length="99" mass="11202">MKYVPTKVRRDLRTVGERFSQQRRLLSLTIADVAQRSGVSPTTVSNLEQGKAVRTDSLLSIARVLQLADAIVTACDPYLTDLGRLRADEQLPQRVRHKW</sequence>
<proteinExistence type="predicted"/>
<dbReference type="GO" id="GO:0003677">
    <property type="term" value="F:DNA binding"/>
    <property type="evidence" value="ECO:0007669"/>
    <property type="project" value="InterPro"/>
</dbReference>
<dbReference type="InterPro" id="IPR010982">
    <property type="entry name" value="Lambda_DNA-bd_dom_sf"/>
</dbReference>
<dbReference type="InterPro" id="IPR001387">
    <property type="entry name" value="Cro/C1-type_HTH"/>
</dbReference>
<gene>
    <name evidence="2" type="ORF">D2E24_0681</name>
</gene>
<dbReference type="OrthoDB" id="6637137at2"/>
<evidence type="ECO:0000313" key="3">
    <source>
        <dbReference type="Proteomes" id="UP000287470"/>
    </source>
</evidence>
<feature type="domain" description="HTH cro/C1-type" evidence="1">
    <location>
        <begin position="21"/>
        <end position="71"/>
    </location>
</feature>
<keyword evidence="3" id="KW-1185">Reference proteome</keyword>
<reference evidence="2 3" key="1">
    <citation type="submission" date="2018-09" db="EMBL/GenBank/DDBJ databases">
        <title>Characterization of the phylogenetic diversity of five novel species belonging to the genus Bifidobacterium.</title>
        <authorList>
            <person name="Lugli G.A."/>
            <person name="Duranti S."/>
            <person name="Milani C."/>
        </authorList>
    </citation>
    <scope>NUCLEOTIDE SEQUENCE [LARGE SCALE GENOMIC DNA]</scope>
    <source>
        <strain evidence="2 3">2033B</strain>
    </source>
</reference>
<dbReference type="RefSeq" id="WP_125967959.1">
    <property type="nucleotide sequence ID" value="NZ_QXGK01000005.1"/>
</dbReference>
<dbReference type="CDD" id="cd00093">
    <property type="entry name" value="HTH_XRE"/>
    <property type="match status" value="1"/>
</dbReference>
<comment type="caution">
    <text evidence="2">The sequence shown here is derived from an EMBL/GenBank/DDBJ whole genome shotgun (WGS) entry which is preliminary data.</text>
</comment>
<dbReference type="Proteomes" id="UP000287470">
    <property type="component" value="Unassembled WGS sequence"/>
</dbReference>
<dbReference type="Gene3D" id="1.10.260.40">
    <property type="entry name" value="lambda repressor-like DNA-binding domains"/>
    <property type="match status" value="1"/>
</dbReference>
<evidence type="ECO:0000313" key="2">
    <source>
        <dbReference type="EMBL" id="RSX57383.1"/>
    </source>
</evidence>
<protein>
    <submittedName>
        <fullName evidence="2">XRE family transcriptional regulator</fullName>
    </submittedName>
</protein>
<name>A0A430FV72_9BIFI</name>
<dbReference type="Pfam" id="PF01381">
    <property type="entry name" value="HTH_3"/>
    <property type="match status" value="1"/>
</dbReference>
<accession>A0A430FV72</accession>
<dbReference type="AlphaFoldDB" id="A0A430FV72"/>
<evidence type="ECO:0000259" key="1">
    <source>
        <dbReference type="PROSITE" id="PS50943"/>
    </source>
</evidence>
<dbReference type="SUPFAM" id="SSF47413">
    <property type="entry name" value="lambda repressor-like DNA-binding domains"/>
    <property type="match status" value="1"/>
</dbReference>
<organism evidence="2 3">
    <name type="scientific">Bifidobacterium samirii</name>
    <dbReference type="NCBI Taxonomy" id="2306974"/>
    <lineage>
        <taxon>Bacteria</taxon>
        <taxon>Bacillati</taxon>
        <taxon>Actinomycetota</taxon>
        <taxon>Actinomycetes</taxon>
        <taxon>Bifidobacteriales</taxon>
        <taxon>Bifidobacteriaceae</taxon>
        <taxon>Bifidobacterium</taxon>
    </lineage>
</organism>
<dbReference type="SMART" id="SM00530">
    <property type="entry name" value="HTH_XRE"/>
    <property type="match status" value="1"/>
</dbReference>
<dbReference type="EMBL" id="QXGK01000005">
    <property type="protein sequence ID" value="RSX57383.1"/>
    <property type="molecule type" value="Genomic_DNA"/>
</dbReference>
<dbReference type="PROSITE" id="PS50943">
    <property type="entry name" value="HTH_CROC1"/>
    <property type="match status" value="1"/>
</dbReference>